<dbReference type="InterPro" id="IPR037171">
    <property type="entry name" value="NagB/RpiA_transferase-like"/>
</dbReference>
<keyword evidence="6" id="KW-1185">Reference proteome</keyword>
<evidence type="ECO:0000256" key="3">
    <source>
        <dbReference type="ARBA" id="ARBA00023163"/>
    </source>
</evidence>
<dbReference type="InterPro" id="IPR036390">
    <property type="entry name" value="WH_DNA-bd_sf"/>
</dbReference>
<evidence type="ECO:0000259" key="4">
    <source>
        <dbReference type="PROSITE" id="PS51000"/>
    </source>
</evidence>
<organism evidence="5 6">
    <name type="scientific">Salinimonas sediminis</name>
    <dbReference type="NCBI Taxonomy" id="2303538"/>
    <lineage>
        <taxon>Bacteria</taxon>
        <taxon>Pseudomonadati</taxon>
        <taxon>Pseudomonadota</taxon>
        <taxon>Gammaproteobacteria</taxon>
        <taxon>Alteromonadales</taxon>
        <taxon>Alteromonadaceae</taxon>
        <taxon>Alteromonas/Salinimonas group</taxon>
        <taxon>Salinimonas</taxon>
    </lineage>
</organism>
<dbReference type="AlphaFoldDB" id="A0A346NS36"/>
<sequence>MQKRNTQQRRQAIADWVNEHGHVQVDDLAAQFSTSEVTIRKDLTLLAEQGLLVRQFGGAAPLPAAEPPPKTTRTSLSRQKAAIGHCAASLLHNNARIIIDSGSTTASILPHLIDFSRLVVMTNSLNVANYLTQQDNEPTVLMTGGTWDPQSQSFQGHMAEKVTHAYSFDYAFIGASGIDVARGTTTFNELTGLTETMAKAAREVAVVAESSKFDHRMPNLELPWQSITYLITDSEIAPSVKQAISEQGVKVMIATPNGE</sequence>
<reference evidence="5 6" key="1">
    <citation type="submission" date="2018-08" db="EMBL/GenBank/DDBJ databases">
        <title>Salinimonas sediminis sp. nov., a piezophilic bacterium isolated from a deep-sea sediment sample from the New Britain Trench.</title>
        <authorList>
            <person name="Cao J."/>
        </authorList>
    </citation>
    <scope>NUCLEOTIDE SEQUENCE [LARGE SCALE GENOMIC DNA]</scope>
    <source>
        <strain evidence="5 6">N102</strain>
    </source>
</reference>
<dbReference type="PANTHER" id="PTHR30363">
    <property type="entry name" value="HTH-TYPE TRANSCRIPTIONAL REGULATOR SRLR-RELATED"/>
    <property type="match status" value="1"/>
</dbReference>
<dbReference type="GO" id="GO:0003700">
    <property type="term" value="F:DNA-binding transcription factor activity"/>
    <property type="evidence" value="ECO:0007669"/>
    <property type="project" value="InterPro"/>
</dbReference>
<evidence type="ECO:0000256" key="1">
    <source>
        <dbReference type="ARBA" id="ARBA00023015"/>
    </source>
</evidence>
<name>A0A346NS36_9ALTE</name>
<dbReference type="SMART" id="SM01134">
    <property type="entry name" value="DeoRC"/>
    <property type="match status" value="1"/>
</dbReference>
<evidence type="ECO:0000256" key="2">
    <source>
        <dbReference type="ARBA" id="ARBA00023125"/>
    </source>
</evidence>
<dbReference type="OrthoDB" id="9814815at2"/>
<dbReference type="SUPFAM" id="SSF100950">
    <property type="entry name" value="NagB/RpiA/CoA transferase-like"/>
    <property type="match status" value="1"/>
</dbReference>
<proteinExistence type="predicted"/>
<dbReference type="PROSITE" id="PS51000">
    <property type="entry name" value="HTH_DEOR_2"/>
    <property type="match status" value="1"/>
</dbReference>
<dbReference type="Gene3D" id="3.40.50.1360">
    <property type="match status" value="1"/>
</dbReference>
<dbReference type="RefSeq" id="WP_108567817.1">
    <property type="nucleotide sequence ID" value="NZ_CP031769.1"/>
</dbReference>
<feature type="domain" description="HTH deoR-type" evidence="4">
    <location>
        <begin position="6"/>
        <end position="61"/>
    </location>
</feature>
<keyword evidence="2" id="KW-0238">DNA-binding</keyword>
<dbReference type="EMBL" id="CP031769">
    <property type="protein sequence ID" value="AXR08343.1"/>
    <property type="molecule type" value="Genomic_DNA"/>
</dbReference>
<keyword evidence="3" id="KW-0804">Transcription</keyword>
<dbReference type="SUPFAM" id="SSF46785">
    <property type="entry name" value="Winged helix' DNA-binding domain"/>
    <property type="match status" value="1"/>
</dbReference>
<gene>
    <name evidence="5" type="ORF">D0Y50_01010</name>
</gene>
<dbReference type="InterPro" id="IPR036388">
    <property type="entry name" value="WH-like_DNA-bd_sf"/>
</dbReference>
<dbReference type="Proteomes" id="UP000262073">
    <property type="component" value="Chromosome"/>
</dbReference>
<evidence type="ECO:0000313" key="5">
    <source>
        <dbReference type="EMBL" id="AXR08343.1"/>
    </source>
</evidence>
<dbReference type="Pfam" id="PF08220">
    <property type="entry name" value="HTH_DeoR"/>
    <property type="match status" value="1"/>
</dbReference>
<dbReference type="GO" id="GO:0003677">
    <property type="term" value="F:DNA binding"/>
    <property type="evidence" value="ECO:0007669"/>
    <property type="project" value="UniProtKB-KW"/>
</dbReference>
<dbReference type="InterPro" id="IPR001034">
    <property type="entry name" value="DeoR_HTH"/>
</dbReference>
<dbReference type="PANTHER" id="PTHR30363:SF44">
    <property type="entry name" value="AGA OPERON TRANSCRIPTIONAL REPRESSOR-RELATED"/>
    <property type="match status" value="1"/>
</dbReference>
<dbReference type="Pfam" id="PF00455">
    <property type="entry name" value="DeoRC"/>
    <property type="match status" value="1"/>
</dbReference>
<dbReference type="InterPro" id="IPR014036">
    <property type="entry name" value="DeoR-like_C"/>
</dbReference>
<evidence type="ECO:0000313" key="6">
    <source>
        <dbReference type="Proteomes" id="UP000262073"/>
    </source>
</evidence>
<dbReference type="PRINTS" id="PR00037">
    <property type="entry name" value="HTHLACR"/>
</dbReference>
<dbReference type="SMART" id="SM00420">
    <property type="entry name" value="HTH_DEOR"/>
    <property type="match status" value="1"/>
</dbReference>
<dbReference type="InterPro" id="IPR018356">
    <property type="entry name" value="Tscrpt_reg_HTH_DeoR_CS"/>
</dbReference>
<dbReference type="PROSITE" id="PS00894">
    <property type="entry name" value="HTH_DEOR_1"/>
    <property type="match status" value="1"/>
</dbReference>
<dbReference type="KEGG" id="salm:D0Y50_01010"/>
<protein>
    <submittedName>
        <fullName evidence="5">DeoR family transcriptional regulator</fullName>
    </submittedName>
</protein>
<accession>A0A346NS36</accession>
<dbReference type="InterPro" id="IPR050313">
    <property type="entry name" value="Carb_Metab_HTH_regulators"/>
</dbReference>
<dbReference type="Gene3D" id="1.10.10.10">
    <property type="entry name" value="Winged helix-like DNA-binding domain superfamily/Winged helix DNA-binding domain"/>
    <property type="match status" value="1"/>
</dbReference>
<keyword evidence="1" id="KW-0805">Transcription regulation</keyword>